<accession>A0AAV4FIW2</accession>
<dbReference type="EMBL" id="BMAT01000778">
    <property type="protein sequence ID" value="GFR72866.1"/>
    <property type="molecule type" value="Genomic_DNA"/>
</dbReference>
<name>A0AAV4FIW2_9GAST</name>
<comment type="caution">
    <text evidence="2">The sequence shown here is derived from an EMBL/GenBank/DDBJ whole genome shotgun (WGS) entry which is preliminary data.</text>
</comment>
<feature type="compositionally biased region" description="Low complexity" evidence="1">
    <location>
        <begin position="41"/>
        <end position="64"/>
    </location>
</feature>
<organism evidence="2 3">
    <name type="scientific">Elysia marginata</name>
    <dbReference type="NCBI Taxonomy" id="1093978"/>
    <lineage>
        <taxon>Eukaryota</taxon>
        <taxon>Metazoa</taxon>
        <taxon>Spiralia</taxon>
        <taxon>Lophotrochozoa</taxon>
        <taxon>Mollusca</taxon>
        <taxon>Gastropoda</taxon>
        <taxon>Heterobranchia</taxon>
        <taxon>Euthyneura</taxon>
        <taxon>Panpulmonata</taxon>
        <taxon>Sacoglossa</taxon>
        <taxon>Placobranchoidea</taxon>
        <taxon>Plakobranchidae</taxon>
        <taxon>Elysia</taxon>
    </lineage>
</organism>
<dbReference type="AlphaFoldDB" id="A0AAV4FIW2"/>
<dbReference type="Proteomes" id="UP000762676">
    <property type="component" value="Unassembled WGS sequence"/>
</dbReference>
<gene>
    <name evidence="2" type="ORF">ElyMa_000389500</name>
</gene>
<feature type="region of interest" description="Disordered" evidence="1">
    <location>
        <begin position="38"/>
        <end position="64"/>
    </location>
</feature>
<proteinExistence type="predicted"/>
<sequence>MKKGDSNKNKNKINITQTKNFDGIGEDYDISYNKKVRNNNDDTITTTEINNNNDVSNSDNIDNKNSSNITLLREQFHSYSQFGKTERKTHLTIKDIREG</sequence>
<protein>
    <submittedName>
        <fullName evidence="2">Uncharacterized protein</fullName>
    </submittedName>
</protein>
<evidence type="ECO:0000313" key="2">
    <source>
        <dbReference type="EMBL" id="GFR72866.1"/>
    </source>
</evidence>
<evidence type="ECO:0000256" key="1">
    <source>
        <dbReference type="SAM" id="MobiDB-lite"/>
    </source>
</evidence>
<reference evidence="2 3" key="1">
    <citation type="journal article" date="2021" name="Elife">
        <title>Chloroplast acquisition without the gene transfer in kleptoplastic sea slugs, Plakobranchus ocellatus.</title>
        <authorList>
            <person name="Maeda T."/>
            <person name="Takahashi S."/>
            <person name="Yoshida T."/>
            <person name="Shimamura S."/>
            <person name="Takaki Y."/>
            <person name="Nagai Y."/>
            <person name="Toyoda A."/>
            <person name="Suzuki Y."/>
            <person name="Arimoto A."/>
            <person name="Ishii H."/>
            <person name="Satoh N."/>
            <person name="Nishiyama T."/>
            <person name="Hasebe M."/>
            <person name="Maruyama T."/>
            <person name="Minagawa J."/>
            <person name="Obokata J."/>
            <person name="Shigenobu S."/>
        </authorList>
    </citation>
    <scope>NUCLEOTIDE SEQUENCE [LARGE SCALE GENOMIC DNA]</scope>
</reference>
<evidence type="ECO:0000313" key="3">
    <source>
        <dbReference type="Proteomes" id="UP000762676"/>
    </source>
</evidence>
<keyword evidence="3" id="KW-1185">Reference proteome</keyword>